<dbReference type="AlphaFoldDB" id="A0A9D1X625"/>
<comment type="cofactor">
    <cofactor evidence="1">
        <name>Mg(2+)</name>
        <dbReference type="ChEBI" id="CHEBI:18420"/>
    </cofactor>
</comment>
<evidence type="ECO:0000256" key="8">
    <source>
        <dbReference type="ARBA" id="ARBA00023229"/>
    </source>
</evidence>
<reference evidence="13" key="1">
    <citation type="journal article" date="2021" name="PeerJ">
        <title>Extensive microbial diversity within the chicken gut microbiome revealed by metagenomics and culture.</title>
        <authorList>
            <person name="Gilroy R."/>
            <person name="Ravi A."/>
            <person name="Getino M."/>
            <person name="Pursley I."/>
            <person name="Horton D.L."/>
            <person name="Alikhan N.F."/>
            <person name="Baker D."/>
            <person name="Gharbi K."/>
            <person name="Hall N."/>
            <person name="Watson M."/>
            <person name="Adriaenssens E.M."/>
            <person name="Foster-Nyarko E."/>
            <person name="Jarju S."/>
            <person name="Secka A."/>
            <person name="Antonio M."/>
            <person name="Oren A."/>
            <person name="Chaudhuri R.R."/>
            <person name="La Ragione R."/>
            <person name="Hildebrand F."/>
            <person name="Pallen M.J."/>
        </authorList>
    </citation>
    <scope>NUCLEOTIDE SEQUENCE</scope>
    <source>
        <strain evidence="13">ChiSxjej3B15-1167</strain>
    </source>
</reference>
<dbReference type="GO" id="GO:0005737">
    <property type="term" value="C:cytoplasm"/>
    <property type="evidence" value="ECO:0007669"/>
    <property type="project" value="UniProtKB-ARBA"/>
</dbReference>
<dbReference type="Proteomes" id="UP000886805">
    <property type="component" value="Unassembled WGS sequence"/>
</dbReference>
<dbReference type="GO" id="GO:0016114">
    <property type="term" value="P:terpenoid biosynthetic process"/>
    <property type="evidence" value="ECO:0007669"/>
    <property type="project" value="UniProtKB-ARBA"/>
</dbReference>
<proteinExistence type="inferred from homology"/>
<dbReference type="Pfam" id="PF00348">
    <property type="entry name" value="polyprenyl_synt"/>
    <property type="match status" value="1"/>
</dbReference>
<dbReference type="NCBIfam" id="NF045485">
    <property type="entry name" value="FPPsyn"/>
    <property type="match status" value="1"/>
</dbReference>
<dbReference type="GO" id="GO:0046872">
    <property type="term" value="F:metal ion binding"/>
    <property type="evidence" value="ECO:0007669"/>
    <property type="project" value="UniProtKB-KW"/>
</dbReference>
<accession>A0A9D1X625</accession>
<dbReference type="PROSITE" id="PS00723">
    <property type="entry name" value="POLYPRENYL_SYNTHASE_1"/>
    <property type="match status" value="1"/>
</dbReference>
<keyword evidence="7" id="KW-0460">Magnesium</keyword>
<evidence type="ECO:0000256" key="10">
    <source>
        <dbReference type="ARBA" id="ARBA00032873"/>
    </source>
</evidence>
<evidence type="ECO:0000256" key="7">
    <source>
        <dbReference type="ARBA" id="ARBA00022842"/>
    </source>
</evidence>
<evidence type="ECO:0000256" key="4">
    <source>
        <dbReference type="ARBA" id="ARBA00015100"/>
    </source>
</evidence>
<dbReference type="Gene3D" id="1.10.600.10">
    <property type="entry name" value="Farnesyl Diphosphate Synthase"/>
    <property type="match status" value="1"/>
</dbReference>
<dbReference type="InterPro" id="IPR000092">
    <property type="entry name" value="Polyprenyl_synt"/>
</dbReference>
<keyword evidence="6" id="KW-0479">Metal-binding</keyword>
<comment type="similarity">
    <text evidence="2 12">Belongs to the FPP/GGPP synthase family.</text>
</comment>
<evidence type="ECO:0000313" key="14">
    <source>
        <dbReference type="Proteomes" id="UP000886805"/>
    </source>
</evidence>
<evidence type="ECO:0000256" key="6">
    <source>
        <dbReference type="ARBA" id="ARBA00022723"/>
    </source>
</evidence>
<dbReference type="SUPFAM" id="SSF48576">
    <property type="entry name" value="Terpenoid synthases"/>
    <property type="match status" value="1"/>
</dbReference>
<gene>
    <name evidence="13" type="ORF">H9849_09140</name>
</gene>
<evidence type="ECO:0000256" key="1">
    <source>
        <dbReference type="ARBA" id="ARBA00001946"/>
    </source>
</evidence>
<keyword evidence="8" id="KW-0414">Isoprene biosynthesis</keyword>
<keyword evidence="5 12" id="KW-0808">Transferase</keyword>
<evidence type="ECO:0000256" key="12">
    <source>
        <dbReference type="RuleBase" id="RU004466"/>
    </source>
</evidence>
<dbReference type="CDD" id="cd00685">
    <property type="entry name" value="Trans_IPPS_HT"/>
    <property type="match status" value="1"/>
</dbReference>
<dbReference type="PANTHER" id="PTHR43281">
    <property type="entry name" value="FARNESYL DIPHOSPHATE SYNTHASE"/>
    <property type="match status" value="1"/>
</dbReference>
<protein>
    <recommendedName>
        <fullName evidence="4">Farnesyl diphosphate synthase</fullName>
        <ecNumber evidence="3">2.5.1.10</ecNumber>
    </recommendedName>
    <alternativeName>
        <fullName evidence="10">(2E,6E)-farnesyl diphosphate synthase</fullName>
    </alternativeName>
    <alternativeName>
        <fullName evidence="9">Geranyltranstransferase</fullName>
    </alternativeName>
</protein>
<dbReference type="GO" id="GO:0004337">
    <property type="term" value="F:(2E,6E)-farnesyl diphosphate synthase activity"/>
    <property type="evidence" value="ECO:0007669"/>
    <property type="project" value="UniProtKB-EC"/>
</dbReference>
<dbReference type="InterPro" id="IPR053378">
    <property type="entry name" value="Prenyl_diphosphate_synthase"/>
</dbReference>
<comment type="caution">
    <text evidence="13">The sequence shown here is derived from an EMBL/GenBank/DDBJ whole genome shotgun (WGS) entry which is preliminary data.</text>
</comment>
<evidence type="ECO:0000313" key="13">
    <source>
        <dbReference type="EMBL" id="HIX73171.1"/>
    </source>
</evidence>
<evidence type="ECO:0000256" key="9">
    <source>
        <dbReference type="ARBA" id="ARBA00032380"/>
    </source>
</evidence>
<dbReference type="SFLD" id="SFLDS00005">
    <property type="entry name" value="Isoprenoid_Synthase_Type_I"/>
    <property type="match status" value="1"/>
</dbReference>
<evidence type="ECO:0000256" key="3">
    <source>
        <dbReference type="ARBA" id="ARBA00012439"/>
    </source>
</evidence>
<dbReference type="FunFam" id="1.10.600.10:FF:000001">
    <property type="entry name" value="Geranylgeranyl diphosphate synthase"/>
    <property type="match status" value="1"/>
</dbReference>
<comment type="catalytic activity">
    <reaction evidence="11">
        <text>isopentenyl diphosphate + (2E)-geranyl diphosphate = (2E,6E)-farnesyl diphosphate + diphosphate</text>
        <dbReference type="Rhea" id="RHEA:19361"/>
        <dbReference type="ChEBI" id="CHEBI:33019"/>
        <dbReference type="ChEBI" id="CHEBI:58057"/>
        <dbReference type="ChEBI" id="CHEBI:128769"/>
        <dbReference type="ChEBI" id="CHEBI:175763"/>
        <dbReference type="EC" id="2.5.1.10"/>
    </reaction>
</comment>
<evidence type="ECO:0000256" key="5">
    <source>
        <dbReference type="ARBA" id="ARBA00022679"/>
    </source>
</evidence>
<evidence type="ECO:0000256" key="11">
    <source>
        <dbReference type="ARBA" id="ARBA00049399"/>
    </source>
</evidence>
<dbReference type="PANTHER" id="PTHR43281:SF1">
    <property type="entry name" value="FARNESYL DIPHOSPHATE SYNTHASE"/>
    <property type="match status" value="1"/>
</dbReference>
<name>A0A9D1X625_9FIRM</name>
<dbReference type="SFLD" id="SFLDG01017">
    <property type="entry name" value="Polyprenyl_Transferase_Like"/>
    <property type="match status" value="1"/>
</dbReference>
<dbReference type="EMBL" id="DXEQ01000276">
    <property type="protein sequence ID" value="HIX73171.1"/>
    <property type="molecule type" value="Genomic_DNA"/>
</dbReference>
<dbReference type="InterPro" id="IPR008949">
    <property type="entry name" value="Isoprenoid_synthase_dom_sf"/>
</dbReference>
<dbReference type="InterPro" id="IPR033749">
    <property type="entry name" value="Polyprenyl_synt_CS"/>
</dbReference>
<organism evidence="13 14">
    <name type="scientific">Candidatus Anaerobutyricum stercoripullorum</name>
    <dbReference type="NCBI Taxonomy" id="2838456"/>
    <lineage>
        <taxon>Bacteria</taxon>
        <taxon>Bacillati</taxon>
        <taxon>Bacillota</taxon>
        <taxon>Clostridia</taxon>
        <taxon>Lachnospirales</taxon>
        <taxon>Lachnospiraceae</taxon>
        <taxon>Anaerobutyricum</taxon>
    </lineage>
</organism>
<sequence>METSLKEKIEKRTKEVERIVYSYLPAEEGYQKTVLSAMNYTMKAGGKRLRPMLMDETYRLFGGEDRARVEPFMAAIEMIHTYSLIHDDLPALDNDDYRRGRKTAHVVYGEAMAILAGDALLNYAFETAAKAFRGTEEDIVTAKAFGILTRKPGIYGMIGGQTADVESEHHTIPFEELLFIHENKTSALIECAMMIGAVLAGASPEEVQVVEQIARKTGLAFQIQDDILDLTSTAEELGKPVGSDEKNEKNTYVSMKGLEQSREDVMRYTKEAIDAFDSLHRENTFLRDLLQYLSGRKK</sequence>
<evidence type="ECO:0000256" key="2">
    <source>
        <dbReference type="ARBA" id="ARBA00006706"/>
    </source>
</evidence>
<dbReference type="EC" id="2.5.1.10" evidence="3"/>
<reference evidence="13" key="2">
    <citation type="submission" date="2021-04" db="EMBL/GenBank/DDBJ databases">
        <authorList>
            <person name="Gilroy R."/>
        </authorList>
    </citation>
    <scope>NUCLEOTIDE SEQUENCE</scope>
    <source>
        <strain evidence="13">ChiSxjej3B15-1167</strain>
    </source>
</reference>